<evidence type="ECO:0000313" key="3">
    <source>
        <dbReference type="Proteomes" id="UP000465301"/>
    </source>
</evidence>
<evidence type="ECO:0000256" key="1">
    <source>
        <dbReference type="SAM" id="MobiDB-lite"/>
    </source>
</evidence>
<name>A0A7I9ZAV6_9MYCO</name>
<keyword evidence="3" id="KW-1185">Reference proteome</keyword>
<evidence type="ECO:0000313" key="2">
    <source>
        <dbReference type="EMBL" id="GFG98134.1"/>
    </source>
</evidence>
<proteinExistence type="predicted"/>
<reference evidence="2 3" key="1">
    <citation type="journal article" date="2019" name="Emerg. Microbes Infect.">
        <title>Comprehensive subspecies identification of 175 nontuberculous mycobacteria species based on 7547 genomic profiles.</title>
        <authorList>
            <person name="Matsumoto Y."/>
            <person name="Kinjo T."/>
            <person name="Motooka D."/>
            <person name="Nabeya D."/>
            <person name="Jung N."/>
            <person name="Uechi K."/>
            <person name="Horii T."/>
            <person name="Iida T."/>
            <person name="Fujita J."/>
            <person name="Nakamura S."/>
        </authorList>
    </citation>
    <scope>NUCLEOTIDE SEQUENCE [LARGE SCALE GENOMIC DNA]</scope>
    <source>
        <strain evidence="2 3">JCM 30726</strain>
    </source>
</reference>
<dbReference type="AlphaFoldDB" id="A0A7I9ZAV6"/>
<comment type="caution">
    <text evidence="2">The sequence shown here is derived from an EMBL/GenBank/DDBJ whole genome shotgun (WGS) entry which is preliminary data.</text>
</comment>
<protein>
    <submittedName>
        <fullName evidence="2">Uncharacterized protein</fullName>
    </submittedName>
</protein>
<feature type="region of interest" description="Disordered" evidence="1">
    <location>
        <begin position="29"/>
        <end position="57"/>
    </location>
</feature>
<accession>A0A7I9ZAV6</accession>
<dbReference type="EMBL" id="BLLA01000001">
    <property type="protein sequence ID" value="GFG98134.1"/>
    <property type="molecule type" value="Genomic_DNA"/>
</dbReference>
<organism evidence="2 3">
    <name type="scientific">Mycobacterium timonense</name>
    <dbReference type="NCBI Taxonomy" id="701043"/>
    <lineage>
        <taxon>Bacteria</taxon>
        <taxon>Bacillati</taxon>
        <taxon>Actinomycetota</taxon>
        <taxon>Actinomycetes</taxon>
        <taxon>Mycobacteriales</taxon>
        <taxon>Mycobacteriaceae</taxon>
        <taxon>Mycobacterium</taxon>
        <taxon>Mycobacterium avium complex (MAC)</taxon>
    </lineage>
</organism>
<sequence>MNPTDWLRLGVEQYLRELSDDEFGELVQRARPPDDQPESPETDNAAFMRQVFGGGDD</sequence>
<dbReference type="Proteomes" id="UP000465301">
    <property type="component" value="Unassembled WGS sequence"/>
</dbReference>
<gene>
    <name evidence="2" type="ORF">MTIM_40130</name>
</gene>